<comment type="caution">
    <text evidence="1">The sequence shown here is derived from an EMBL/GenBank/DDBJ whole genome shotgun (WGS) entry which is preliminary data.</text>
</comment>
<reference evidence="1 2" key="1">
    <citation type="journal article" date="2020" name="Nat. Food">
        <title>A phased Vanilla planifolia genome enables genetic improvement of flavour and production.</title>
        <authorList>
            <person name="Hasing T."/>
            <person name="Tang H."/>
            <person name="Brym M."/>
            <person name="Khazi F."/>
            <person name="Huang T."/>
            <person name="Chambers A.H."/>
        </authorList>
    </citation>
    <scope>NUCLEOTIDE SEQUENCE [LARGE SCALE GENOMIC DNA]</scope>
    <source>
        <tissue evidence="1">Leaf</tissue>
    </source>
</reference>
<evidence type="ECO:0000313" key="2">
    <source>
        <dbReference type="Proteomes" id="UP000636800"/>
    </source>
</evidence>
<evidence type="ECO:0000313" key="1">
    <source>
        <dbReference type="EMBL" id="KAG0455280.1"/>
    </source>
</evidence>
<dbReference type="EMBL" id="JADCNL010000013">
    <property type="protein sequence ID" value="KAG0455280.1"/>
    <property type="molecule type" value="Genomic_DNA"/>
</dbReference>
<organism evidence="1 2">
    <name type="scientific">Vanilla planifolia</name>
    <name type="common">Vanilla</name>
    <dbReference type="NCBI Taxonomy" id="51239"/>
    <lineage>
        <taxon>Eukaryota</taxon>
        <taxon>Viridiplantae</taxon>
        <taxon>Streptophyta</taxon>
        <taxon>Embryophyta</taxon>
        <taxon>Tracheophyta</taxon>
        <taxon>Spermatophyta</taxon>
        <taxon>Magnoliopsida</taxon>
        <taxon>Liliopsida</taxon>
        <taxon>Asparagales</taxon>
        <taxon>Orchidaceae</taxon>
        <taxon>Vanilloideae</taxon>
        <taxon>Vanilleae</taxon>
        <taxon>Vanilla</taxon>
    </lineage>
</organism>
<name>A0A835PMR0_VANPL</name>
<keyword evidence="2" id="KW-1185">Reference proteome</keyword>
<gene>
    <name evidence="1" type="ORF">HPP92_024572</name>
</gene>
<dbReference type="OrthoDB" id="1097733at2759"/>
<dbReference type="Proteomes" id="UP000636800">
    <property type="component" value="Chromosome 13"/>
</dbReference>
<proteinExistence type="predicted"/>
<sequence length="104" mass="11666">MTQFARCGLEHTDASLGVEVLVENLEEKKSNASNKKEKYWIPKGIKINQSAGSLTIWLEEDDLGIMQPFPKLHSNKDEHAECYLLLPTVMPLILSPAFQPESAL</sequence>
<protein>
    <submittedName>
        <fullName evidence="1">Uncharacterized protein</fullName>
    </submittedName>
</protein>
<accession>A0A835PMR0</accession>
<dbReference type="AlphaFoldDB" id="A0A835PMR0"/>